<sequence length="77" mass="8958">MQSASENCHFDAFYLPSPYEYFAVPLSVTMTLSIRRQDMEVLLSCWLSLRRVLFFQLASMDYISALEQVWSHSATEV</sequence>
<dbReference type="AlphaFoldDB" id="A0A0V1GPT0"/>
<comment type="caution">
    <text evidence="1">The sequence shown here is derived from an EMBL/GenBank/DDBJ whole genome shotgun (WGS) entry which is preliminary data.</text>
</comment>
<accession>A0A0V1GPT0</accession>
<proteinExistence type="predicted"/>
<reference evidence="1 2" key="1">
    <citation type="submission" date="2015-01" db="EMBL/GenBank/DDBJ databases">
        <title>Evolution of Trichinella species and genotypes.</title>
        <authorList>
            <person name="Korhonen P.K."/>
            <person name="Edoardo P."/>
            <person name="Giuseppe L.R."/>
            <person name="Gasser R.B."/>
        </authorList>
    </citation>
    <scope>NUCLEOTIDE SEQUENCE [LARGE SCALE GENOMIC DNA]</scope>
    <source>
        <strain evidence="1">ISS1029</strain>
    </source>
</reference>
<organism evidence="1 2">
    <name type="scientific">Trichinella zimbabwensis</name>
    <dbReference type="NCBI Taxonomy" id="268475"/>
    <lineage>
        <taxon>Eukaryota</taxon>
        <taxon>Metazoa</taxon>
        <taxon>Ecdysozoa</taxon>
        <taxon>Nematoda</taxon>
        <taxon>Enoplea</taxon>
        <taxon>Dorylaimia</taxon>
        <taxon>Trichinellida</taxon>
        <taxon>Trichinellidae</taxon>
        <taxon>Trichinella</taxon>
    </lineage>
</organism>
<dbReference type="Proteomes" id="UP000055024">
    <property type="component" value="Unassembled WGS sequence"/>
</dbReference>
<keyword evidence="2" id="KW-1185">Reference proteome</keyword>
<name>A0A0V1GPT0_9BILA</name>
<evidence type="ECO:0000313" key="1">
    <source>
        <dbReference type="EMBL" id="KRZ00105.1"/>
    </source>
</evidence>
<protein>
    <submittedName>
        <fullName evidence="1">Uncharacterized protein</fullName>
    </submittedName>
</protein>
<gene>
    <name evidence="1" type="ORF">T11_5546</name>
</gene>
<evidence type="ECO:0000313" key="2">
    <source>
        <dbReference type="Proteomes" id="UP000055024"/>
    </source>
</evidence>
<dbReference type="EMBL" id="JYDP01000578">
    <property type="protein sequence ID" value="KRZ00105.1"/>
    <property type="molecule type" value="Genomic_DNA"/>
</dbReference>